<dbReference type="PANTHER" id="PTHR34580">
    <property type="match status" value="1"/>
</dbReference>
<dbReference type="Pfam" id="PF25583">
    <property type="entry name" value="WCX"/>
    <property type="match status" value="1"/>
</dbReference>
<evidence type="ECO:0000313" key="4">
    <source>
        <dbReference type="EMBL" id="GEC11027.1"/>
    </source>
</evidence>
<dbReference type="Pfam" id="PF19187">
    <property type="entry name" value="HTH_PafC"/>
    <property type="match status" value="1"/>
</dbReference>
<name>A0ABQ0RGU0_GLUNI</name>
<dbReference type="InterPro" id="IPR043839">
    <property type="entry name" value="PafC_HTH"/>
</dbReference>
<dbReference type="Pfam" id="PF13280">
    <property type="entry name" value="WYL"/>
    <property type="match status" value="2"/>
</dbReference>
<dbReference type="RefSeq" id="WP_066138297.1">
    <property type="nucleotide sequence ID" value="NZ_BAAAWM010000001.1"/>
</dbReference>
<feature type="domain" description="WCX" evidence="3">
    <location>
        <begin position="274"/>
        <end position="320"/>
    </location>
</feature>
<dbReference type="PROSITE" id="PS52050">
    <property type="entry name" value="WYL"/>
    <property type="match status" value="2"/>
</dbReference>
<dbReference type="InterPro" id="IPR051534">
    <property type="entry name" value="CBASS_pafABC_assoc_protein"/>
</dbReference>
<feature type="domain" description="WYL" evidence="1">
    <location>
        <begin position="494"/>
        <end position="559"/>
    </location>
</feature>
<dbReference type="EMBL" id="BJNE01000001">
    <property type="protein sequence ID" value="GEC11027.1"/>
    <property type="molecule type" value="Genomic_DNA"/>
</dbReference>
<evidence type="ECO:0000313" key="5">
    <source>
        <dbReference type="Proteomes" id="UP000316242"/>
    </source>
</evidence>
<feature type="domain" description="PafC HTH" evidence="2">
    <location>
        <begin position="352"/>
        <end position="467"/>
    </location>
</feature>
<evidence type="ECO:0008006" key="6">
    <source>
        <dbReference type="Google" id="ProtNLM"/>
    </source>
</evidence>
<reference evidence="4 5" key="1">
    <citation type="submission" date="2019-06" db="EMBL/GenBank/DDBJ databases">
        <title>Whole genome shotgun sequence of Glutamicibacter nicotianae NBRC 14234.</title>
        <authorList>
            <person name="Hosoyama A."/>
            <person name="Uohara A."/>
            <person name="Ohji S."/>
            <person name="Ichikawa N."/>
        </authorList>
    </citation>
    <scope>NUCLEOTIDE SEQUENCE [LARGE SCALE GENOMIC DNA]</scope>
    <source>
        <strain evidence="4 5">NBRC 14234</strain>
    </source>
</reference>
<evidence type="ECO:0000259" key="1">
    <source>
        <dbReference type="Pfam" id="PF13280"/>
    </source>
</evidence>
<comment type="caution">
    <text evidence="4">The sequence shown here is derived from an EMBL/GenBank/DDBJ whole genome shotgun (WGS) entry which is preliminary data.</text>
</comment>
<evidence type="ECO:0000259" key="3">
    <source>
        <dbReference type="Pfam" id="PF25583"/>
    </source>
</evidence>
<protein>
    <recommendedName>
        <fullName evidence="6">WYL domain-containing protein</fullName>
    </recommendedName>
</protein>
<sequence>MSTKQTPGPSKAERLTSLIYALATKSRKFNAERIGSYLVPEGSKETREKALDRLKDDIRNDFGLQLDKEVIDDVTYYSIDTTDWFLPPVEFSPAEAGLVALAASLWKDTKLQTLGLNAAARVTGLEGDAAPVAPLAGSLVPRLSMDEPNFRECALAVFNRNTLKFAYTSSNGTRSDRIVDVWGIGQRYGNWYFTGYDHTRDDTRVFRLSRVQGKFANFRHGGAGSNGQYRARPADFDMTRVLQDFDLQHPGLMATVLLLGDDAIPLRAQAVNGRSDQDELQIGYADPHSFARQLAAYGPAAKVLAPAELVTQVQQILRDARTAQSSQGTEGDFADVKFRPHRATGRGTTTTQVMRNIDMIQYVHAHGVVEIGELAERYAMSVAKVREELAMIMMCGVPNGQHDELINVNDGDVESDTVTISNAALLAEPQKLAPLEAVAVLGGLNALASIPEFEHQQVLDAALAKVNSAVARFDGWSGALGFALSKARENDIPQQLVQAIRSQDVVRIDYYSASSRTHQLRDVEPIRLIEDGAVQYLRAWCRKRHSVLTFRVDRMLSVETIGEHFELESRHEDQQDVQIRYESSDEDLQVIVHVDAEILPVIEAFHPSSWSTGRIGAGYLAKVQFSDHQVAAPLVARHSGKLTVVSPDATREHVVGWLDEAIAMYEDK</sequence>
<dbReference type="InterPro" id="IPR057727">
    <property type="entry name" value="WCX_dom"/>
</dbReference>
<feature type="domain" description="WYL" evidence="1">
    <location>
        <begin position="149"/>
        <end position="212"/>
    </location>
</feature>
<evidence type="ECO:0000259" key="2">
    <source>
        <dbReference type="Pfam" id="PF19187"/>
    </source>
</evidence>
<dbReference type="PANTHER" id="PTHR34580:SF1">
    <property type="entry name" value="PROTEIN PAFC"/>
    <property type="match status" value="1"/>
</dbReference>
<proteinExistence type="predicted"/>
<gene>
    <name evidence="4" type="ORF">ANI01nite_02300</name>
</gene>
<organism evidence="4 5">
    <name type="scientific">Glutamicibacter nicotianae</name>
    <name type="common">Arthrobacter nicotianae</name>
    <dbReference type="NCBI Taxonomy" id="37929"/>
    <lineage>
        <taxon>Bacteria</taxon>
        <taxon>Bacillati</taxon>
        <taxon>Actinomycetota</taxon>
        <taxon>Actinomycetes</taxon>
        <taxon>Micrococcales</taxon>
        <taxon>Micrococcaceae</taxon>
        <taxon>Glutamicibacter</taxon>
    </lineage>
</organism>
<keyword evidence="5" id="KW-1185">Reference proteome</keyword>
<dbReference type="InterPro" id="IPR026881">
    <property type="entry name" value="WYL_dom"/>
</dbReference>
<dbReference type="Proteomes" id="UP000316242">
    <property type="component" value="Unassembled WGS sequence"/>
</dbReference>
<accession>A0ABQ0RGU0</accession>